<dbReference type="InterPro" id="IPR014757">
    <property type="entry name" value="Tscrpt_reg_IclR_C"/>
</dbReference>
<dbReference type="SUPFAM" id="SSF55781">
    <property type="entry name" value="GAF domain-like"/>
    <property type="match status" value="1"/>
</dbReference>
<dbReference type="RefSeq" id="WP_318601038.1">
    <property type="nucleotide sequence ID" value="NZ_JAWSTH010000147.1"/>
</dbReference>
<gene>
    <name evidence="7" type="ORF">R7226_29380</name>
</gene>
<dbReference type="InterPro" id="IPR050707">
    <property type="entry name" value="HTH_MetabolicPath_Reg"/>
</dbReference>
<keyword evidence="1" id="KW-0805">Transcription regulation</keyword>
<dbReference type="InterPro" id="IPR036388">
    <property type="entry name" value="WH-like_DNA-bd_sf"/>
</dbReference>
<proteinExistence type="predicted"/>
<feature type="domain" description="HTH iclR-type" evidence="5">
    <location>
        <begin position="30"/>
        <end position="91"/>
    </location>
</feature>
<dbReference type="InterPro" id="IPR005471">
    <property type="entry name" value="Tscrpt_reg_IclR_N"/>
</dbReference>
<reference evidence="8" key="1">
    <citation type="submission" date="2023-07" db="EMBL/GenBank/DDBJ databases">
        <title>Conexibacter stalactiti sp. nov., isolated from stalactites in a lava cave and emended description of the genus Conexibacter.</title>
        <authorList>
            <person name="Lee S.D."/>
        </authorList>
    </citation>
    <scope>NUCLEOTIDE SEQUENCE [LARGE SCALE GENOMIC DNA]</scope>
    <source>
        <strain evidence="8">KCTC 39840</strain>
    </source>
</reference>
<evidence type="ECO:0000313" key="7">
    <source>
        <dbReference type="EMBL" id="MDW5598509.1"/>
    </source>
</evidence>
<dbReference type="PROSITE" id="PS51077">
    <property type="entry name" value="HTH_ICLR"/>
    <property type="match status" value="1"/>
</dbReference>
<keyword evidence="8" id="KW-1185">Reference proteome</keyword>
<dbReference type="PROSITE" id="PS51078">
    <property type="entry name" value="ICLR_ED"/>
    <property type="match status" value="1"/>
</dbReference>
<dbReference type="EMBL" id="JAWSTH010000147">
    <property type="protein sequence ID" value="MDW5598509.1"/>
    <property type="molecule type" value="Genomic_DNA"/>
</dbReference>
<dbReference type="Pfam" id="PF01614">
    <property type="entry name" value="IclR_C"/>
    <property type="match status" value="1"/>
</dbReference>
<dbReference type="Proteomes" id="UP001284601">
    <property type="component" value="Unassembled WGS sequence"/>
</dbReference>
<evidence type="ECO:0000259" key="5">
    <source>
        <dbReference type="PROSITE" id="PS51077"/>
    </source>
</evidence>
<dbReference type="Pfam" id="PF09339">
    <property type="entry name" value="HTH_IclR"/>
    <property type="match status" value="1"/>
</dbReference>
<feature type="region of interest" description="Disordered" evidence="4">
    <location>
        <begin position="1"/>
        <end position="25"/>
    </location>
</feature>
<dbReference type="SMART" id="SM00346">
    <property type="entry name" value="HTH_ICLR"/>
    <property type="match status" value="1"/>
</dbReference>
<organism evidence="7 8">
    <name type="scientific">Conexibacter stalactiti</name>
    <dbReference type="NCBI Taxonomy" id="1940611"/>
    <lineage>
        <taxon>Bacteria</taxon>
        <taxon>Bacillati</taxon>
        <taxon>Actinomycetota</taxon>
        <taxon>Thermoleophilia</taxon>
        <taxon>Solirubrobacterales</taxon>
        <taxon>Conexibacteraceae</taxon>
        <taxon>Conexibacter</taxon>
    </lineage>
</organism>
<evidence type="ECO:0000256" key="4">
    <source>
        <dbReference type="SAM" id="MobiDB-lite"/>
    </source>
</evidence>
<dbReference type="InterPro" id="IPR029016">
    <property type="entry name" value="GAF-like_dom_sf"/>
</dbReference>
<feature type="compositionally biased region" description="Basic and acidic residues" evidence="4">
    <location>
        <begin position="1"/>
        <end position="13"/>
    </location>
</feature>
<dbReference type="PANTHER" id="PTHR30136">
    <property type="entry name" value="HELIX-TURN-HELIX TRANSCRIPTIONAL REGULATOR, ICLR FAMILY"/>
    <property type="match status" value="1"/>
</dbReference>
<evidence type="ECO:0000256" key="2">
    <source>
        <dbReference type="ARBA" id="ARBA00023125"/>
    </source>
</evidence>
<dbReference type="InterPro" id="IPR036390">
    <property type="entry name" value="WH_DNA-bd_sf"/>
</dbReference>
<dbReference type="Gene3D" id="1.10.10.10">
    <property type="entry name" value="Winged helix-like DNA-binding domain superfamily/Winged helix DNA-binding domain"/>
    <property type="match status" value="1"/>
</dbReference>
<evidence type="ECO:0000259" key="6">
    <source>
        <dbReference type="PROSITE" id="PS51078"/>
    </source>
</evidence>
<accession>A0ABU4HZC5</accession>
<keyword evidence="3" id="KW-0804">Transcription</keyword>
<dbReference type="Gene3D" id="3.30.450.40">
    <property type="match status" value="1"/>
</dbReference>
<name>A0ABU4HZC5_9ACTN</name>
<comment type="caution">
    <text evidence="7">The sequence shown here is derived from an EMBL/GenBank/DDBJ whole genome shotgun (WGS) entry which is preliminary data.</text>
</comment>
<feature type="domain" description="IclR-ED" evidence="6">
    <location>
        <begin position="92"/>
        <end position="280"/>
    </location>
</feature>
<dbReference type="PANTHER" id="PTHR30136:SF24">
    <property type="entry name" value="HTH-TYPE TRANSCRIPTIONAL REPRESSOR ALLR"/>
    <property type="match status" value="1"/>
</dbReference>
<evidence type="ECO:0000256" key="3">
    <source>
        <dbReference type="ARBA" id="ARBA00023163"/>
    </source>
</evidence>
<keyword evidence="2" id="KW-0238">DNA-binding</keyword>
<evidence type="ECO:0000313" key="8">
    <source>
        <dbReference type="Proteomes" id="UP001284601"/>
    </source>
</evidence>
<dbReference type="SUPFAM" id="SSF46785">
    <property type="entry name" value="Winged helix' DNA-binding domain"/>
    <property type="match status" value="1"/>
</dbReference>
<protein>
    <submittedName>
        <fullName evidence="7">IclR family transcriptional regulator</fullName>
    </submittedName>
</protein>
<evidence type="ECO:0000256" key="1">
    <source>
        <dbReference type="ARBA" id="ARBA00023015"/>
    </source>
</evidence>
<reference evidence="7 8" key="2">
    <citation type="submission" date="2023-10" db="EMBL/GenBank/DDBJ databases">
        <authorList>
            <person name="Han X.F."/>
        </authorList>
    </citation>
    <scope>NUCLEOTIDE SEQUENCE [LARGE SCALE GENOMIC DNA]</scope>
    <source>
        <strain evidence="7 8">KCTC 39840</strain>
    </source>
</reference>
<sequence length="281" mass="28735">MRDASSTDDRTTSERAPGGAAARGGASGEAKALVKGIALLDVLLAQPDGRSLAELARATGLPKPTAHRLLGSLLAAGLVRATDDGGYALGPRCLALGSGFLDGIDLRREALPALRALSEQTGETCHLGVLAWAGGGARPEVVYIEKVDSRHSIRMQSRVGATQPALTTGLGRALLSLADEATVAAALAAGVEPRTPNTTTDPDALRALLAAARERGVALDDVENEAGIRCVAAPIVDHTGAAVAALSVSGPEMRVKPAQTERFVPLVRAAAAEVSRRLGAR</sequence>